<evidence type="ECO:0000313" key="2">
    <source>
        <dbReference type="EMBL" id="QIG79119.1"/>
    </source>
</evidence>
<evidence type="ECO:0000256" key="1">
    <source>
        <dbReference type="SAM" id="SignalP"/>
    </source>
</evidence>
<name>A0A6G6Y2J2_9SPHN</name>
<dbReference type="Proteomes" id="UP000501568">
    <property type="component" value="Chromosome"/>
</dbReference>
<reference evidence="2 3" key="1">
    <citation type="submission" date="2020-02" db="EMBL/GenBank/DDBJ databases">
        <authorList>
            <person name="Zheng R.K."/>
            <person name="Sun C.M."/>
        </authorList>
    </citation>
    <scope>NUCLEOTIDE SEQUENCE [LARGE SCALE GENOMIC DNA]</scope>
    <source>
        <strain evidence="3">zrk23</strain>
    </source>
</reference>
<organism evidence="2 3">
    <name type="scientific">Stakelama tenebrarum</name>
    <dbReference type="NCBI Taxonomy" id="2711215"/>
    <lineage>
        <taxon>Bacteria</taxon>
        <taxon>Pseudomonadati</taxon>
        <taxon>Pseudomonadota</taxon>
        <taxon>Alphaproteobacteria</taxon>
        <taxon>Sphingomonadales</taxon>
        <taxon>Sphingomonadaceae</taxon>
        <taxon>Stakelama</taxon>
    </lineage>
</organism>
<dbReference type="EMBL" id="CP049109">
    <property type="protein sequence ID" value="QIG79119.1"/>
    <property type="molecule type" value="Genomic_DNA"/>
</dbReference>
<gene>
    <name evidence="2" type="ORF">G5C33_04500</name>
</gene>
<accession>A0A6G6Y2J2</accession>
<evidence type="ECO:0008006" key="4">
    <source>
        <dbReference type="Google" id="ProtNLM"/>
    </source>
</evidence>
<proteinExistence type="predicted"/>
<evidence type="ECO:0000313" key="3">
    <source>
        <dbReference type="Proteomes" id="UP000501568"/>
    </source>
</evidence>
<feature type="chain" id="PRO_5026244146" description="Circumsporozoite protein" evidence="1">
    <location>
        <begin position="24"/>
        <end position="74"/>
    </location>
</feature>
<keyword evidence="1" id="KW-0732">Signal</keyword>
<dbReference type="RefSeq" id="WP_165326120.1">
    <property type="nucleotide sequence ID" value="NZ_CP049109.1"/>
</dbReference>
<dbReference type="PROSITE" id="PS51257">
    <property type="entry name" value="PROKAR_LIPOPROTEIN"/>
    <property type="match status" value="1"/>
</dbReference>
<feature type="signal peptide" evidence="1">
    <location>
        <begin position="1"/>
        <end position="23"/>
    </location>
</feature>
<dbReference type="AlphaFoldDB" id="A0A6G6Y2J2"/>
<dbReference type="KEGG" id="spzr:G5C33_04500"/>
<protein>
    <recommendedName>
        <fullName evidence="4">Circumsporozoite protein</fullName>
    </recommendedName>
</protein>
<sequence length="74" mass="7552">MRAILSKAVAATMIAGAALAVSACNSETTAVVDNSTDIEAIDNMGAEDDMVTGMDAANAMDGNMMDNMTDGNMM</sequence>
<keyword evidence="3" id="KW-1185">Reference proteome</keyword>